<sequence length="467" mass="53358">MVHQQAKRSHLRQAVRAVRSMTTKIITRRPTPESDGSSSILLTKSNNKRDLDPPKSGRKRVIYRLREARLGQWWRSPQRLKTGISQLVPFSLSGVIPKTTPKPSYRKVLTLGGSESGKSTLHRSMVLAQDGFSVTFRESFTESVWDNFVDGTWSIIHCMQQLQIPCDEQRLNAQEVIRRKDPCLVEAFWNDAGVQRAYHERNKYPLNEGYAHFIRHAERIMSLEYVPSDQDIINTRIKTTGHHKATFKHGGIKYTVTDVGGARSERKKWTRVFPETDVVTFTVDVTSYARVCCEADGGNRMQEQLTLFGSLVNGDWFKDSEFVLVFTKVDLLGEWLRIAPAKRYFHDLEEGPEDTSEERYLAYLERRFFGPCAIGRYTQTRAHRPQQLPGRGHSQSGPRRFKVLDELSNEKGWPDIIITGMLYDEHAGNVLTVGDEEIGGEHSTMSFDSQDLSYDEKDSQALLGTEV</sequence>
<evidence type="ECO:0000256" key="4">
    <source>
        <dbReference type="ARBA" id="ARBA00023224"/>
    </source>
</evidence>
<dbReference type="Gene3D" id="3.40.50.300">
    <property type="entry name" value="P-loop containing nucleotide triphosphate hydrolases"/>
    <property type="match status" value="1"/>
</dbReference>
<dbReference type="EMBL" id="JAQQWN010000009">
    <property type="protein sequence ID" value="KAK8065230.1"/>
    <property type="molecule type" value="Genomic_DNA"/>
</dbReference>
<comment type="caution">
    <text evidence="6">The sequence shown here is derived from an EMBL/GenBank/DDBJ whole genome shotgun (WGS) entry which is preliminary data.</text>
</comment>
<keyword evidence="2" id="KW-0547">Nucleotide-binding</keyword>
<keyword evidence="4" id="KW-0807">Transducer</keyword>
<dbReference type="Gene3D" id="1.10.400.10">
    <property type="entry name" value="GI Alpha 1, domain 2-like"/>
    <property type="match status" value="1"/>
</dbReference>
<dbReference type="SUPFAM" id="SSF47895">
    <property type="entry name" value="Transducin (alpha subunit), insertion domain"/>
    <property type="match status" value="1"/>
</dbReference>
<dbReference type="GeneID" id="92049352"/>
<feature type="compositionally biased region" description="Polar residues" evidence="5">
    <location>
        <begin position="34"/>
        <end position="45"/>
    </location>
</feature>
<dbReference type="InterPro" id="IPR001019">
    <property type="entry name" value="Gprotein_alpha_su"/>
</dbReference>
<evidence type="ECO:0000256" key="2">
    <source>
        <dbReference type="ARBA" id="ARBA00022741"/>
    </source>
</evidence>
<evidence type="ECO:0000256" key="5">
    <source>
        <dbReference type="SAM" id="MobiDB-lite"/>
    </source>
</evidence>
<dbReference type="InterPro" id="IPR011025">
    <property type="entry name" value="GproteinA_insert"/>
</dbReference>
<dbReference type="Proteomes" id="UP001433268">
    <property type="component" value="Unassembled WGS sequence"/>
</dbReference>
<proteinExistence type="predicted"/>
<dbReference type="SUPFAM" id="SSF52540">
    <property type="entry name" value="P-loop containing nucleoside triphosphate hydrolases"/>
    <property type="match status" value="1"/>
</dbReference>
<dbReference type="RefSeq" id="XP_066661984.1">
    <property type="nucleotide sequence ID" value="XM_066816292.1"/>
</dbReference>
<feature type="region of interest" description="Disordered" evidence="5">
    <location>
        <begin position="20"/>
        <end position="56"/>
    </location>
</feature>
<organism evidence="6 7">
    <name type="scientific">Apiospora hydei</name>
    <dbReference type="NCBI Taxonomy" id="1337664"/>
    <lineage>
        <taxon>Eukaryota</taxon>
        <taxon>Fungi</taxon>
        <taxon>Dikarya</taxon>
        <taxon>Ascomycota</taxon>
        <taxon>Pezizomycotina</taxon>
        <taxon>Sordariomycetes</taxon>
        <taxon>Xylariomycetidae</taxon>
        <taxon>Amphisphaeriales</taxon>
        <taxon>Apiosporaceae</taxon>
        <taxon>Apiospora</taxon>
    </lineage>
</organism>
<keyword evidence="1" id="KW-0479">Metal-binding</keyword>
<evidence type="ECO:0000256" key="1">
    <source>
        <dbReference type="ARBA" id="ARBA00022723"/>
    </source>
</evidence>
<name>A0ABR1V202_9PEZI</name>
<dbReference type="InterPro" id="IPR027417">
    <property type="entry name" value="P-loop_NTPase"/>
</dbReference>
<dbReference type="PANTHER" id="PTHR10218:SF302">
    <property type="entry name" value="GUANINE NUCLEOTIDE-BINDING PROTEIN ALPHA-5 SUBUNIT"/>
    <property type="match status" value="1"/>
</dbReference>
<dbReference type="PROSITE" id="PS51882">
    <property type="entry name" value="G_ALPHA"/>
    <property type="match status" value="1"/>
</dbReference>
<evidence type="ECO:0000313" key="6">
    <source>
        <dbReference type="EMBL" id="KAK8065230.1"/>
    </source>
</evidence>
<keyword evidence="3" id="KW-0342">GTP-binding</keyword>
<dbReference type="PANTHER" id="PTHR10218">
    <property type="entry name" value="GTP-BINDING PROTEIN ALPHA SUBUNIT"/>
    <property type="match status" value="1"/>
</dbReference>
<dbReference type="SMART" id="SM00275">
    <property type="entry name" value="G_alpha"/>
    <property type="match status" value="1"/>
</dbReference>
<dbReference type="Pfam" id="PF00503">
    <property type="entry name" value="G-alpha"/>
    <property type="match status" value="1"/>
</dbReference>
<keyword evidence="7" id="KW-1185">Reference proteome</keyword>
<evidence type="ECO:0000313" key="7">
    <source>
        <dbReference type="Proteomes" id="UP001433268"/>
    </source>
</evidence>
<evidence type="ECO:0000256" key="3">
    <source>
        <dbReference type="ARBA" id="ARBA00023134"/>
    </source>
</evidence>
<gene>
    <name evidence="6" type="ORF">PG997_011977</name>
</gene>
<accession>A0ABR1V202</accession>
<reference evidence="6 7" key="1">
    <citation type="submission" date="2023-01" db="EMBL/GenBank/DDBJ databases">
        <title>Analysis of 21 Apiospora genomes using comparative genomics revels a genus with tremendous synthesis potential of carbohydrate active enzymes and secondary metabolites.</title>
        <authorList>
            <person name="Sorensen T."/>
        </authorList>
    </citation>
    <scope>NUCLEOTIDE SEQUENCE [LARGE SCALE GENOMIC DNA]</scope>
    <source>
        <strain evidence="6 7">CBS 114990</strain>
    </source>
</reference>
<dbReference type="PRINTS" id="PR00318">
    <property type="entry name" value="GPROTEINA"/>
</dbReference>
<protein>
    <submittedName>
        <fullName evidence="6">G protein alpha subunit</fullName>
    </submittedName>
</protein>